<organism evidence="1">
    <name type="scientific">hydrothermal vent metagenome</name>
    <dbReference type="NCBI Taxonomy" id="652676"/>
    <lineage>
        <taxon>unclassified sequences</taxon>
        <taxon>metagenomes</taxon>
        <taxon>ecological metagenomes</taxon>
    </lineage>
</organism>
<gene>
    <name evidence="1" type="ORF">MNBD_NITROSPINAE02-696</name>
</gene>
<name>A0A3B1CBN7_9ZZZZ</name>
<reference evidence="1" key="1">
    <citation type="submission" date="2018-06" db="EMBL/GenBank/DDBJ databases">
        <authorList>
            <person name="Zhirakovskaya E."/>
        </authorList>
    </citation>
    <scope>NUCLEOTIDE SEQUENCE</scope>
</reference>
<evidence type="ECO:0000313" key="1">
    <source>
        <dbReference type="EMBL" id="VAX22093.1"/>
    </source>
</evidence>
<protein>
    <submittedName>
        <fullName evidence="1">Uncharacterized protein</fullName>
    </submittedName>
</protein>
<proteinExistence type="predicted"/>
<sequence>MATSAIAQGKPITPLMAFPTRRTLPNLGSGVKLFDQSAQAAGNVKLRLEVQGSYISIKA</sequence>
<dbReference type="AlphaFoldDB" id="A0A3B1CBN7"/>
<dbReference type="EMBL" id="UOGE01000072">
    <property type="protein sequence ID" value="VAX22093.1"/>
    <property type="molecule type" value="Genomic_DNA"/>
</dbReference>
<accession>A0A3B1CBN7</accession>